<gene>
    <name evidence="8" type="ORF">GLOTRDRAFT_131351</name>
</gene>
<dbReference type="eggNOG" id="KOG1577">
    <property type="taxonomic scope" value="Eukaryota"/>
</dbReference>
<dbReference type="RefSeq" id="XP_007868371.1">
    <property type="nucleotide sequence ID" value="XM_007870180.1"/>
</dbReference>
<dbReference type="PRINTS" id="PR00069">
    <property type="entry name" value="ALDKETRDTASE"/>
</dbReference>
<keyword evidence="3" id="KW-0560">Oxidoreductase</keyword>
<dbReference type="PROSITE" id="PS00062">
    <property type="entry name" value="ALDOKETO_REDUCTASE_2"/>
    <property type="match status" value="1"/>
</dbReference>
<evidence type="ECO:0000256" key="1">
    <source>
        <dbReference type="ARBA" id="ARBA00007905"/>
    </source>
</evidence>
<dbReference type="Proteomes" id="UP000030669">
    <property type="component" value="Unassembled WGS sequence"/>
</dbReference>
<evidence type="ECO:0000256" key="6">
    <source>
        <dbReference type="PIRSR" id="PIRSR000097-3"/>
    </source>
</evidence>
<comment type="similarity">
    <text evidence="1">Belongs to the aldo/keto reductase family.</text>
</comment>
<keyword evidence="2" id="KW-0521">NADP</keyword>
<evidence type="ECO:0000313" key="8">
    <source>
        <dbReference type="EMBL" id="EPQ53067.1"/>
    </source>
</evidence>
<name>S7Q0Q2_GLOTA</name>
<organism evidence="8 9">
    <name type="scientific">Gloeophyllum trabeum (strain ATCC 11539 / FP-39264 / Madison 617)</name>
    <name type="common">Brown rot fungus</name>
    <dbReference type="NCBI Taxonomy" id="670483"/>
    <lineage>
        <taxon>Eukaryota</taxon>
        <taxon>Fungi</taxon>
        <taxon>Dikarya</taxon>
        <taxon>Basidiomycota</taxon>
        <taxon>Agaricomycotina</taxon>
        <taxon>Agaricomycetes</taxon>
        <taxon>Gloeophyllales</taxon>
        <taxon>Gloeophyllaceae</taxon>
        <taxon>Gloeophyllum</taxon>
    </lineage>
</organism>
<feature type="active site" description="Proton donor" evidence="4">
    <location>
        <position position="51"/>
    </location>
</feature>
<dbReference type="OrthoDB" id="416253at2759"/>
<dbReference type="GeneID" id="19302289"/>
<dbReference type="PIRSF" id="PIRSF000097">
    <property type="entry name" value="AKR"/>
    <property type="match status" value="1"/>
</dbReference>
<protein>
    <submittedName>
        <fullName evidence="8">Aldo/keto reductase</fullName>
    </submittedName>
</protein>
<dbReference type="EMBL" id="KB469306">
    <property type="protein sequence ID" value="EPQ53067.1"/>
    <property type="molecule type" value="Genomic_DNA"/>
</dbReference>
<dbReference type="InterPro" id="IPR036812">
    <property type="entry name" value="NAD(P)_OxRdtase_dom_sf"/>
</dbReference>
<dbReference type="Gene3D" id="3.20.20.100">
    <property type="entry name" value="NADP-dependent oxidoreductase domain"/>
    <property type="match status" value="1"/>
</dbReference>
<dbReference type="SUPFAM" id="SSF51430">
    <property type="entry name" value="NAD(P)-linked oxidoreductase"/>
    <property type="match status" value="1"/>
</dbReference>
<dbReference type="FunFam" id="3.20.20.100:FF:000002">
    <property type="entry name" value="2,5-diketo-D-gluconic acid reductase A"/>
    <property type="match status" value="1"/>
</dbReference>
<proteinExistence type="inferred from homology"/>
<dbReference type="InterPro" id="IPR023210">
    <property type="entry name" value="NADP_OxRdtase_dom"/>
</dbReference>
<keyword evidence="9" id="KW-1185">Reference proteome</keyword>
<dbReference type="PANTHER" id="PTHR43827:SF3">
    <property type="entry name" value="NADP-DEPENDENT OXIDOREDUCTASE DOMAIN-CONTAINING PROTEIN"/>
    <property type="match status" value="1"/>
</dbReference>
<dbReference type="PANTHER" id="PTHR43827">
    <property type="entry name" value="2,5-DIKETO-D-GLUCONIC ACID REDUCTASE"/>
    <property type="match status" value="1"/>
</dbReference>
<dbReference type="InterPro" id="IPR020471">
    <property type="entry name" value="AKR"/>
</dbReference>
<evidence type="ECO:0000256" key="2">
    <source>
        <dbReference type="ARBA" id="ARBA00022857"/>
    </source>
</evidence>
<dbReference type="InterPro" id="IPR044494">
    <property type="entry name" value="AKR3C2/3"/>
</dbReference>
<evidence type="ECO:0000259" key="7">
    <source>
        <dbReference type="Pfam" id="PF00248"/>
    </source>
</evidence>
<dbReference type="KEGG" id="gtr:GLOTRDRAFT_131351"/>
<dbReference type="InterPro" id="IPR018170">
    <property type="entry name" value="Aldo/ket_reductase_CS"/>
</dbReference>
<evidence type="ECO:0000256" key="5">
    <source>
        <dbReference type="PIRSR" id="PIRSR000097-2"/>
    </source>
</evidence>
<accession>S7Q0Q2</accession>
<dbReference type="HOGENOM" id="CLU_023205_0_3_1"/>
<feature type="site" description="Lowers pKa of active site Tyr" evidence="6">
    <location>
        <position position="76"/>
    </location>
</feature>
<dbReference type="AlphaFoldDB" id="S7Q0Q2"/>
<evidence type="ECO:0000313" key="9">
    <source>
        <dbReference type="Proteomes" id="UP000030669"/>
    </source>
</evidence>
<dbReference type="GO" id="GO:0016616">
    <property type="term" value="F:oxidoreductase activity, acting on the CH-OH group of donors, NAD or NADP as acceptor"/>
    <property type="evidence" value="ECO:0007669"/>
    <property type="project" value="UniProtKB-ARBA"/>
</dbReference>
<evidence type="ECO:0000256" key="3">
    <source>
        <dbReference type="ARBA" id="ARBA00023002"/>
    </source>
</evidence>
<feature type="domain" description="NADP-dependent oxidoreductase" evidence="7">
    <location>
        <begin position="19"/>
        <end position="272"/>
    </location>
</feature>
<sequence>MPTSTFLLNDGTRIPVLGFGTGTALMRQEAANPTKLALEEGFVHFDTAQMYGNEDVLGGVLAECGKPRAELYVTTKIAELKERETIKSSLQGSLKRLRLDYVDLLLLHAPYYFQGRLKEAWKEMEEVQEEGLTRSIGVSNFDVEDFEQFLPEARVKPAVNQIEFHPYILGPFESVFQYTNSHGIITESYGALAPVTREQGGPLDPILEKIRSRAGEVWCKPVTPAQVLFKWLLQKGVVVVTTSSKKERMREYLDVLDMPDLTPAEIEEIDAAGKTKQPDPALPLGRYKRYLDMVVKRSKGDA</sequence>
<dbReference type="Pfam" id="PF00248">
    <property type="entry name" value="Aldo_ket_red"/>
    <property type="match status" value="1"/>
</dbReference>
<dbReference type="CDD" id="cd19120">
    <property type="entry name" value="AKR_AKR3C2-3"/>
    <property type="match status" value="1"/>
</dbReference>
<evidence type="ECO:0000256" key="4">
    <source>
        <dbReference type="PIRSR" id="PIRSR000097-1"/>
    </source>
</evidence>
<reference evidence="8 9" key="1">
    <citation type="journal article" date="2012" name="Science">
        <title>The Paleozoic origin of enzymatic lignin decomposition reconstructed from 31 fungal genomes.</title>
        <authorList>
            <person name="Floudas D."/>
            <person name="Binder M."/>
            <person name="Riley R."/>
            <person name="Barry K."/>
            <person name="Blanchette R.A."/>
            <person name="Henrissat B."/>
            <person name="Martinez A.T."/>
            <person name="Otillar R."/>
            <person name="Spatafora J.W."/>
            <person name="Yadav J.S."/>
            <person name="Aerts A."/>
            <person name="Benoit I."/>
            <person name="Boyd A."/>
            <person name="Carlson A."/>
            <person name="Copeland A."/>
            <person name="Coutinho P.M."/>
            <person name="de Vries R.P."/>
            <person name="Ferreira P."/>
            <person name="Findley K."/>
            <person name="Foster B."/>
            <person name="Gaskell J."/>
            <person name="Glotzer D."/>
            <person name="Gorecki P."/>
            <person name="Heitman J."/>
            <person name="Hesse C."/>
            <person name="Hori C."/>
            <person name="Igarashi K."/>
            <person name="Jurgens J.A."/>
            <person name="Kallen N."/>
            <person name="Kersten P."/>
            <person name="Kohler A."/>
            <person name="Kuees U."/>
            <person name="Kumar T.K.A."/>
            <person name="Kuo A."/>
            <person name="LaButti K."/>
            <person name="Larrondo L.F."/>
            <person name="Lindquist E."/>
            <person name="Ling A."/>
            <person name="Lombard V."/>
            <person name="Lucas S."/>
            <person name="Lundell T."/>
            <person name="Martin R."/>
            <person name="McLaughlin D.J."/>
            <person name="Morgenstern I."/>
            <person name="Morin E."/>
            <person name="Murat C."/>
            <person name="Nagy L.G."/>
            <person name="Nolan M."/>
            <person name="Ohm R.A."/>
            <person name="Patyshakuliyeva A."/>
            <person name="Rokas A."/>
            <person name="Ruiz-Duenas F.J."/>
            <person name="Sabat G."/>
            <person name="Salamov A."/>
            <person name="Samejima M."/>
            <person name="Schmutz J."/>
            <person name="Slot J.C."/>
            <person name="St John F."/>
            <person name="Stenlid J."/>
            <person name="Sun H."/>
            <person name="Sun S."/>
            <person name="Syed K."/>
            <person name="Tsang A."/>
            <person name="Wiebenga A."/>
            <person name="Young D."/>
            <person name="Pisabarro A."/>
            <person name="Eastwood D.C."/>
            <person name="Martin F."/>
            <person name="Cullen D."/>
            <person name="Grigoriev I.V."/>
            <person name="Hibbett D.S."/>
        </authorList>
    </citation>
    <scope>NUCLEOTIDE SEQUENCE [LARGE SCALE GENOMIC DNA]</scope>
    <source>
        <strain evidence="8 9">ATCC 11539</strain>
    </source>
</reference>
<dbReference type="OMA" id="IGTGTRW"/>
<feature type="binding site" evidence="5">
    <location>
        <position position="108"/>
    </location>
    <ligand>
        <name>substrate</name>
    </ligand>
</feature>
<dbReference type="GO" id="GO:0016652">
    <property type="term" value="F:oxidoreductase activity, acting on NAD(P)H as acceptor"/>
    <property type="evidence" value="ECO:0007669"/>
    <property type="project" value="InterPro"/>
</dbReference>